<proteinExistence type="predicted"/>
<organism evidence="1 2">
    <name type="scientific">Pseudozyma hubeiensis (strain SY62)</name>
    <name type="common">Yeast</name>
    <dbReference type="NCBI Taxonomy" id="1305764"/>
    <lineage>
        <taxon>Eukaryota</taxon>
        <taxon>Fungi</taxon>
        <taxon>Dikarya</taxon>
        <taxon>Basidiomycota</taxon>
        <taxon>Ustilaginomycotina</taxon>
        <taxon>Ustilaginomycetes</taxon>
        <taxon>Ustilaginales</taxon>
        <taxon>Ustilaginaceae</taxon>
        <taxon>Pseudozyma</taxon>
    </lineage>
</organism>
<dbReference type="RefSeq" id="XP_012188758.1">
    <property type="nucleotide sequence ID" value="XM_012333368.1"/>
</dbReference>
<evidence type="ECO:0000313" key="1">
    <source>
        <dbReference type="EMBL" id="GAC95171.1"/>
    </source>
</evidence>
<gene>
    <name evidence="1" type="ORF">PHSY_002746</name>
</gene>
<protein>
    <submittedName>
        <fullName evidence="1">Uncharacterized protein</fullName>
    </submittedName>
</protein>
<keyword evidence="2" id="KW-1185">Reference proteome</keyword>
<dbReference type="AlphaFoldDB" id="R9P1P6"/>
<evidence type="ECO:0000313" key="2">
    <source>
        <dbReference type="Proteomes" id="UP000014071"/>
    </source>
</evidence>
<reference evidence="2" key="1">
    <citation type="journal article" date="2013" name="Genome Announc.">
        <title>Draft genome sequence of the basidiomycetous yeast-like fungus Pseudozyma hubeiensis SY62, which produces an abundant amount of the biosurfactant mannosylerythritol lipids.</title>
        <authorList>
            <person name="Konishi M."/>
            <person name="Hatada Y."/>
            <person name="Horiuchi J."/>
        </authorList>
    </citation>
    <scope>NUCLEOTIDE SEQUENCE [LARGE SCALE GENOMIC DNA]</scope>
    <source>
        <strain evidence="2">SY62</strain>
    </source>
</reference>
<accession>R9P1P6</accession>
<sequence>MSCAFLTLTWGKTCPDIHWRSHIDYRKTRKQQKDQAFELDRSFALSLMSLPIAISRSWLHRSMAHVLTKANSRIRKTDRNSVQPQKLSSLHMSNSENGARWLEKHASSRWIVARKGAPPFVLQPI</sequence>
<dbReference type="Proteomes" id="UP000014071">
    <property type="component" value="Unassembled WGS sequence"/>
</dbReference>
<dbReference type="HOGENOM" id="CLU_1993614_0_0_1"/>
<dbReference type="EMBL" id="DF238791">
    <property type="protein sequence ID" value="GAC95171.1"/>
    <property type="molecule type" value="Genomic_DNA"/>
</dbReference>
<dbReference type="GeneID" id="24108037"/>
<name>R9P1P6_PSEHS</name>